<dbReference type="Proteomes" id="UP001165289">
    <property type="component" value="Unassembled WGS sequence"/>
</dbReference>
<evidence type="ECO:0000259" key="4">
    <source>
        <dbReference type="PROSITE" id="PS50097"/>
    </source>
</evidence>
<dbReference type="AlphaFoldDB" id="A0AAV7JX64"/>
<organism evidence="5 6">
    <name type="scientific">Oopsacas minuta</name>
    <dbReference type="NCBI Taxonomy" id="111878"/>
    <lineage>
        <taxon>Eukaryota</taxon>
        <taxon>Metazoa</taxon>
        <taxon>Porifera</taxon>
        <taxon>Hexactinellida</taxon>
        <taxon>Hexasterophora</taxon>
        <taxon>Lyssacinosida</taxon>
        <taxon>Leucopsacidae</taxon>
        <taxon>Oopsacas</taxon>
    </lineage>
</organism>
<dbReference type="InterPro" id="IPR000210">
    <property type="entry name" value="BTB/POZ_dom"/>
</dbReference>
<dbReference type="InterPro" id="IPR015915">
    <property type="entry name" value="Kelch-typ_b-propeller"/>
</dbReference>
<dbReference type="Pfam" id="PF07707">
    <property type="entry name" value="BACK"/>
    <property type="match status" value="1"/>
</dbReference>
<dbReference type="Pfam" id="PF01344">
    <property type="entry name" value="Kelch_1"/>
    <property type="match status" value="2"/>
</dbReference>
<feature type="region of interest" description="Disordered" evidence="3">
    <location>
        <begin position="1"/>
        <end position="23"/>
    </location>
</feature>
<dbReference type="InterPro" id="IPR006652">
    <property type="entry name" value="Kelch_1"/>
</dbReference>
<dbReference type="InterPro" id="IPR011705">
    <property type="entry name" value="BACK"/>
</dbReference>
<dbReference type="PROSITE" id="PS50097">
    <property type="entry name" value="BTB"/>
    <property type="match status" value="1"/>
</dbReference>
<comment type="caution">
    <text evidence="5">The sequence shown here is derived from an EMBL/GenBank/DDBJ whole genome shotgun (WGS) entry which is preliminary data.</text>
</comment>
<proteinExistence type="predicted"/>
<dbReference type="Gene3D" id="2.120.10.80">
    <property type="entry name" value="Kelch-type beta propeller"/>
    <property type="match status" value="1"/>
</dbReference>
<dbReference type="SUPFAM" id="SSF117281">
    <property type="entry name" value="Kelch motif"/>
    <property type="match status" value="1"/>
</dbReference>
<evidence type="ECO:0000256" key="2">
    <source>
        <dbReference type="ARBA" id="ARBA00022737"/>
    </source>
</evidence>
<dbReference type="PANTHER" id="PTHR24412:SF441">
    <property type="entry name" value="KELCH-LIKE PROTEIN 28"/>
    <property type="match status" value="1"/>
</dbReference>
<evidence type="ECO:0000256" key="1">
    <source>
        <dbReference type="ARBA" id="ARBA00022441"/>
    </source>
</evidence>
<dbReference type="Gene3D" id="3.30.710.10">
    <property type="entry name" value="Potassium Channel Kv1.1, Chain A"/>
    <property type="match status" value="1"/>
</dbReference>
<reference evidence="5 6" key="1">
    <citation type="journal article" date="2023" name="BMC Biol.">
        <title>The compact genome of the sponge Oopsacas minuta (Hexactinellida) is lacking key metazoan core genes.</title>
        <authorList>
            <person name="Santini S."/>
            <person name="Schenkelaars Q."/>
            <person name="Jourda C."/>
            <person name="Duchesne M."/>
            <person name="Belahbib H."/>
            <person name="Rocher C."/>
            <person name="Selva M."/>
            <person name="Riesgo A."/>
            <person name="Vervoort M."/>
            <person name="Leys S.P."/>
            <person name="Kodjabachian L."/>
            <person name="Le Bivic A."/>
            <person name="Borchiellini C."/>
            <person name="Claverie J.M."/>
            <person name="Renard E."/>
        </authorList>
    </citation>
    <scope>NUCLEOTIDE SEQUENCE [LARGE SCALE GENOMIC DNA]</scope>
    <source>
        <strain evidence="5">SPO-2</strain>
    </source>
</reference>
<dbReference type="Pfam" id="PF00651">
    <property type="entry name" value="BTB"/>
    <property type="match status" value="1"/>
</dbReference>
<keyword evidence="6" id="KW-1185">Reference proteome</keyword>
<dbReference type="Gene3D" id="1.25.40.420">
    <property type="match status" value="1"/>
</dbReference>
<sequence>MDTTTSHDSEDTDTPPSRMDLSENYSVEIKTEAIDSTICPLMDMELPDCITPDSSSHIYQSETLISQAFGKMKALRDSNMLCDVILVVGSKRISAHRLVLASTFDYFSSMFTQDMMEKSQREIIIRDIDEDAVENLVNFAYTSQLEITTNNVQSLLTASAILQMQCVLGACAEFLSKHLSSYNCLAIRNFAESHGCLSLVEQANMFFKTHFKDCIKTDEFFQLPISTLARLIDSDDLNVDSEEFVFQTIESWIERQSKNNPDLVTKFSTLLCNVRLPLLNPAFLTSAVDKSRFIKTDLSCRDLVDEAKNFHLFSKTQFSSDCTTKTYPRKSTAGKLYAIGGRGKAGDPFQSVERYDYHTDTWHEVTPLNSRRRHVGVAYMDRKIWAVGGHDGEVHLNTVEYYDPILNQWEYAAPMISYRRGIAVAALNSSDEKGPLYAIGKLSIL</sequence>
<dbReference type="SMART" id="SM00225">
    <property type="entry name" value="BTB"/>
    <property type="match status" value="1"/>
</dbReference>
<accession>A0AAV7JX64</accession>
<evidence type="ECO:0000313" key="6">
    <source>
        <dbReference type="Proteomes" id="UP001165289"/>
    </source>
</evidence>
<dbReference type="EMBL" id="JAKMXF010000266">
    <property type="protein sequence ID" value="KAI6653563.1"/>
    <property type="molecule type" value="Genomic_DNA"/>
</dbReference>
<dbReference type="SMART" id="SM00612">
    <property type="entry name" value="Kelch"/>
    <property type="match status" value="2"/>
</dbReference>
<keyword evidence="1" id="KW-0880">Kelch repeat</keyword>
<dbReference type="SMART" id="SM00875">
    <property type="entry name" value="BACK"/>
    <property type="match status" value="1"/>
</dbReference>
<dbReference type="InterPro" id="IPR011333">
    <property type="entry name" value="SKP1/BTB/POZ_sf"/>
</dbReference>
<dbReference type="FunFam" id="1.25.40.420:FF:000001">
    <property type="entry name" value="Kelch-like family member 12"/>
    <property type="match status" value="1"/>
</dbReference>
<evidence type="ECO:0000313" key="5">
    <source>
        <dbReference type="EMBL" id="KAI6653563.1"/>
    </source>
</evidence>
<keyword evidence="2" id="KW-0677">Repeat</keyword>
<evidence type="ECO:0000256" key="3">
    <source>
        <dbReference type="SAM" id="MobiDB-lite"/>
    </source>
</evidence>
<name>A0AAV7JX64_9METZ</name>
<protein>
    <submittedName>
        <fullName evidence="5">Kelch-like protein 20</fullName>
    </submittedName>
</protein>
<gene>
    <name evidence="5" type="ORF">LOD99_3458</name>
</gene>
<dbReference type="SUPFAM" id="SSF54695">
    <property type="entry name" value="POZ domain"/>
    <property type="match status" value="1"/>
</dbReference>
<feature type="domain" description="BTB" evidence="4">
    <location>
        <begin position="82"/>
        <end position="149"/>
    </location>
</feature>
<dbReference type="PANTHER" id="PTHR24412">
    <property type="entry name" value="KELCH PROTEIN"/>
    <property type="match status" value="1"/>
</dbReference>